<proteinExistence type="predicted"/>
<dbReference type="EMBL" id="AVOT02091221">
    <property type="protein sequence ID" value="MBW0573023.1"/>
    <property type="molecule type" value="Genomic_DNA"/>
</dbReference>
<evidence type="ECO:0000313" key="2">
    <source>
        <dbReference type="Proteomes" id="UP000765509"/>
    </source>
</evidence>
<organism evidence="1 2">
    <name type="scientific">Austropuccinia psidii MF-1</name>
    <dbReference type="NCBI Taxonomy" id="1389203"/>
    <lineage>
        <taxon>Eukaryota</taxon>
        <taxon>Fungi</taxon>
        <taxon>Dikarya</taxon>
        <taxon>Basidiomycota</taxon>
        <taxon>Pucciniomycotina</taxon>
        <taxon>Pucciniomycetes</taxon>
        <taxon>Pucciniales</taxon>
        <taxon>Sphaerophragmiaceae</taxon>
        <taxon>Austropuccinia</taxon>
    </lineage>
</organism>
<sequence length="95" mass="10319">MLSMRMRLHPPPDETPTLPSHLFPHHSLCFHTPASSSPWLTILSLLQGPPVMPPTPPSPPLHLLAPAAYHPYACGVPSQNSSDTAYHPYPCIVPA</sequence>
<protein>
    <submittedName>
        <fullName evidence="1">Uncharacterized protein</fullName>
    </submittedName>
</protein>
<accession>A0A9Q3K114</accession>
<dbReference type="Proteomes" id="UP000765509">
    <property type="component" value="Unassembled WGS sequence"/>
</dbReference>
<gene>
    <name evidence="1" type="ORF">O181_112738</name>
</gene>
<name>A0A9Q3K114_9BASI</name>
<evidence type="ECO:0000313" key="1">
    <source>
        <dbReference type="EMBL" id="MBW0573023.1"/>
    </source>
</evidence>
<keyword evidence="2" id="KW-1185">Reference proteome</keyword>
<dbReference type="AlphaFoldDB" id="A0A9Q3K114"/>
<comment type="caution">
    <text evidence="1">The sequence shown here is derived from an EMBL/GenBank/DDBJ whole genome shotgun (WGS) entry which is preliminary data.</text>
</comment>
<reference evidence="1" key="1">
    <citation type="submission" date="2021-03" db="EMBL/GenBank/DDBJ databases">
        <title>Draft genome sequence of rust myrtle Austropuccinia psidii MF-1, a brazilian biotype.</title>
        <authorList>
            <person name="Quecine M.C."/>
            <person name="Pachon D.M.R."/>
            <person name="Bonatelli M.L."/>
            <person name="Correr F.H."/>
            <person name="Franceschini L.M."/>
            <person name="Leite T.F."/>
            <person name="Margarido G.R.A."/>
            <person name="Almeida C.A."/>
            <person name="Ferrarezi J.A."/>
            <person name="Labate C.A."/>
        </authorList>
    </citation>
    <scope>NUCLEOTIDE SEQUENCE</scope>
    <source>
        <strain evidence="1">MF-1</strain>
    </source>
</reference>